<dbReference type="Gene3D" id="1.10.287.130">
    <property type="match status" value="1"/>
</dbReference>
<dbReference type="OrthoDB" id="9811889at2"/>
<dbReference type="PROSITE" id="PS50110">
    <property type="entry name" value="RESPONSE_REGULATORY"/>
    <property type="match status" value="2"/>
</dbReference>
<dbReference type="InterPro" id="IPR036641">
    <property type="entry name" value="HPT_dom_sf"/>
</dbReference>
<keyword evidence="22" id="KW-1185">Reference proteome</keyword>
<evidence type="ECO:0000256" key="10">
    <source>
        <dbReference type="ARBA" id="ARBA00022840"/>
    </source>
</evidence>
<keyword evidence="4" id="KW-1003">Cell membrane</keyword>
<dbReference type="Gene3D" id="3.40.50.2300">
    <property type="match status" value="2"/>
</dbReference>
<dbReference type="Gene3D" id="2.10.70.100">
    <property type="match status" value="1"/>
</dbReference>
<dbReference type="Pfam" id="PF02518">
    <property type="entry name" value="HATPase_c"/>
    <property type="match status" value="1"/>
</dbReference>
<dbReference type="PANTHER" id="PTHR45339">
    <property type="entry name" value="HYBRID SIGNAL TRANSDUCTION HISTIDINE KINASE J"/>
    <property type="match status" value="1"/>
</dbReference>
<evidence type="ECO:0000256" key="1">
    <source>
        <dbReference type="ARBA" id="ARBA00000085"/>
    </source>
</evidence>
<dbReference type="Pfam" id="PF00512">
    <property type="entry name" value="HisKA"/>
    <property type="match status" value="1"/>
</dbReference>
<sequence length="1303" mass="147776">MINFPMPGNENKRLEKLAYYGLQNLAKDSDLDVFAEAACLITDCSASLIAMMESETQTVQSCVGMELDFVPRQSTICQYTIMSNEVLVIEDTLLDDRSRFNEMMIQAGVRFYVGVPLLDEEGVALGTICAFDFQPKKISCKQVHSLKKLGESITKILLSKKKNAYAEYFMDTFNLTNNIICVLDSTFKIKETNPVFDNLFKFSKEKTLSLLFTDLFNGIDNWDKLSKTNLQNFEDVHILTQSTLDTSELIEIDWHIKLNASKTEILCFGRNITEENKEKIKLANSEQKFKKFFENSIGLMSLHDLQGNMLAVNEQGRSALLYDESEVSQMSLYSLVDEAEKNDITRYLDTIAKNKVAKGLMRLNAKDGSKLYWMYHNMLEIDENGEPYVVSTALNITERILLEKKFKHIQQILEQTNDVAQVGGWELNVETNEITWSKNTKKIHGVSEDYDPNLDTAIQFYTDESQEFVNSLISKAINEGIPYDQELELVRLDGTIIWVRVKGIPEFKGDVCVRLFGIIQDIDETKKVYLDLANKEAMLQAFVKDVPAAVAMFDSDLNYMTVSKQWSDDYNKENKKLVGKHMYDISPNIPEERKQIYSDALKGLTYVNENEVFLDLKEENPQHYNWAVKPWYGSDGEIGGIILFTQNITPAVKINQELIEAKKLADIASKAKTEFLANMSHEIRTPLNGVIGFSDLLLKTPLNEIQQQYLNYINESGNSLLHIINDILDFSKIESGKLELFIDKYKITDIGDQVINVVLYQAQRKQIELLLNIEHDLPNFVWIDVARIKQVLMNLLGNAVKFTESGEIELRIRKMEQANGKVTLRFAVRDTGIGIPVDKQQRIFDAFTQEDSSVSKRYGGTGLGLTISNNILKYMGSSLSLKSELGLGSVFYFDIEVPFENTTIDDEETIDLQNVLVVDDNEKNRIILKQMLSFKGINADLAANGLEAIQMLMKGNEYDAILMDYHMPILSGLETIEKIKELFKNQDNKVPLIVLHTSSEEQEVIANVRKEEQSYCLLKPIKSNELYSVLHRASTQLSKIATNNENEVVKAKIISQEIKVLLADDNPVNMALNLKIMELLVPNAKLVEVEDGKLAVEACIKENFDLILMDIQMPIMDGIEATKEIRKISSFDNVPIIGVTAGNILIEKEKCMKAGFSDMLAKPIKQQDLLNMLATYFEVDALSDNQLDDDTENIDLSVLEAQTGGDEKFKAYFLDLLITELNSSLLNLKHIEDNFNSQSVKMYLHKLKGTAGMSGLAGLLKTVTKWEESEVSSINFFEMSNELHKQIVNAQRIIQQMNNSAKT</sequence>
<evidence type="ECO:0000259" key="19">
    <source>
        <dbReference type="PROSITE" id="PS50113"/>
    </source>
</evidence>
<dbReference type="SMART" id="SM00091">
    <property type="entry name" value="PAS"/>
    <property type="match status" value="3"/>
</dbReference>
<dbReference type="PANTHER" id="PTHR45339:SF1">
    <property type="entry name" value="HYBRID SIGNAL TRANSDUCTION HISTIDINE KINASE J"/>
    <property type="match status" value="1"/>
</dbReference>
<evidence type="ECO:0000256" key="4">
    <source>
        <dbReference type="ARBA" id="ARBA00022475"/>
    </source>
</evidence>
<dbReference type="Pfam" id="PF08447">
    <property type="entry name" value="PAS_3"/>
    <property type="match status" value="1"/>
</dbReference>
<feature type="domain" description="Response regulatory" evidence="17">
    <location>
        <begin position="914"/>
        <end position="1034"/>
    </location>
</feature>
<dbReference type="EMBL" id="RQVQ01000017">
    <property type="protein sequence ID" value="RRJ90368.1"/>
    <property type="molecule type" value="Genomic_DNA"/>
</dbReference>
<organism evidence="21 22">
    <name type="scientific">Paenimyroides tangerinum</name>
    <dbReference type="NCBI Taxonomy" id="2488728"/>
    <lineage>
        <taxon>Bacteria</taxon>
        <taxon>Pseudomonadati</taxon>
        <taxon>Bacteroidota</taxon>
        <taxon>Flavobacteriia</taxon>
        <taxon>Flavobacteriales</taxon>
        <taxon>Flavobacteriaceae</taxon>
        <taxon>Paenimyroides</taxon>
    </lineage>
</organism>
<dbReference type="InterPro" id="IPR036097">
    <property type="entry name" value="HisK_dim/P_sf"/>
</dbReference>
<evidence type="ECO:0000256" key="7">
    <source>
        <dbReference type="ARBA" id="ARBA00022692"/>
    </source>
</evidence>
<dbReference type="InterPro" id="IPR011006">
    <property type="entry name" value="CheY-like_superfamily"/>
</dbReference>
<dbReference type="Pfam" id="PF00072">
    <property type="entry name" value="Response_reg"/>
    <property type="match status" value="2"/>
</dbReference>
<evidence type="ECO:0000256" key="13">
    <source>
        <dbReference type="ARBA" id="ARBA00023136"/>
    </source>
</evidence>
<dbReference type="SUPFAM" id="SSF47226">
    <property type="entry name" value="Histidine-containing phosphotransfer domain, HPT domain"/>
    <property type="match status" value="1"/>
</dbReference>
<keyword evidence="8" id="KW-0547">Nucleotide-binding</keyword>
<dbReference type="InterPro" id="IPR035965">
    <property type="entry name" value="PAS-like_dom_sf"/>
</dbReference>
<dbReference type="NCBIfam" id="TIGR00229">
    <property type="entry name" value="sensory_box"/>
    <property type="match status" value="2"/>
</dbReference>
<dbReference type="SUPFAM" id="SSF52172">
    <property type="entry name" value="CheY-like"/>
    <property type="match status" value="2"/>
</dbReference>
<dbReference type="InterPro" id="IPR004358">
    <property type="entry name" value="Sig_transdc_His_kin-like_C"/>
</dbReference>
<reference evidence="21 22" key="1">
    <citation type="submission" date="2018-11" db="EMBL/GenBank/DDBJ databases">
        <title>Flavobacterium sp. nov., YIM 102701-2 draft genome.</title>
        <authorList>
            <person name="Li G."/>
            <person name="Jiang Y."/>
        </authorList>
    </citation>
    <scope>NUCLEOTIDE SEQUENCE [LARGE SCALE GENOMIC DNA]</scope>
    <source>
        <strain evidence="21 22">YIM 102701-2</strain>
    </source>
</reference>
<dbReference type="RefSeq" id="WP_125019053.1">
    <property type="nucleotide sequence ID" value="NZ_RQVQ01000017.1"/>
</dbReference>
<evidence type="ECO:0000256" key="12">
    <source>
        <dbReference type="ARBA" id="ARBA00023012"/>
    </source>
</evidence>
<dbReference type="InterPro" id="IPR013656">
    <property type="entry name" value="PAS_4"/>
</dbReference>
<dbReference type="SMART" id="SM00448">
    <property type="entry name" value="REC"/>
    <property type="match status" value="2"/>
</dbReference>
<dbReference type="GO" id="GO:0000155">
    <property type="term" value="F:phosphorelay sensor kinase activity"/>
    <property type="evidence" value="ECO:0007669"/>
    <property type="project" value="InterPro"/>
</dbReference>
<dbReference type="InterPro" id="IPR000700">
    <property type="entry name" value="PAS-assoc_C"/>
</dbReference>
<dbReference type="InterPro" id="IPR001610">
    <property type="entry name" value="PAC"/>
</dbReference>
<dbReference type="Pfam" id="PF01590">
    <property type="entry name" value="GAF"/>
    <property type="match status" value="1"/>
</dbReference>
<comment type="catalytic activity">
    <reaction evidence="1">
        <text>ATP + protein L-histidine = ADP + protein N-phospho-L-histidine.</text>
        <dbReference type="EC" id="2.7.13.3"/>
    </reaction>
</comment>
<dbReference type="PRINTS" id="PR00344">
    <property type="entry name" value="BCTRLSENSOR"/>
</dbReference>
<feature type="domain" description="Response regulatory" evidence="17">
    <location>
        <begin position="1059"/>
        <end position="1177"/>
    </location>
</feature>
<evidence type="ECO:0000256" key="5">
    <source>
        <dbReference type="ARBA" id="ARBA00022553"/>
    </source>
</evidence>
<feature type="modified residue" description="Phosphohistidine" evidence="14">
    <location>
        <position position="1245"/>
    </location>
</feature>
<dbReference type="CDD" id="cd00130">
    <property type="entry name" value="PAS"/>
    <property type="match status" value="1"/>
</dbReference>
<dbReference type="Gene3D" id="3.30.450.40">
    <property type="match status" value="1"/>
</dbReference>
<feature type="modified residue" description="4-aspartylphosphate" evidence="15">
    <location>
        <position position="964"/>
    </location>
</feature>
<dbReference type="PROSITE" id="PS50112">
    <property type="entry name" value="PAS"/>
    <property type="match status" value="1"/>
</dbReference>
<evidence type="ECO:0000256" key="8">
    <source>
        <dbReference type="ARBA" id="ARBA00022741"/>
    </source>
</evidence>
<evidence type="ECO:0000256" key="9">
    <source>
        <dbReference type="ARBA" id="ARBA00022777"/>
    </source>
</evidence>
<evidence type="ECO:0000259" key="18">
    <source>
        <dbReference type="PROSITE" id="PS50112"/>
    </source>
</evidence>
<dbReference type="FunFam" id="1.10.287.130:FF:000003">
    <property type="entry name" value="Histidine kinase"/>
    <property type="match status" value="1"/>
</dbReference>
<dbReference type="InterPro" id="IPR029016">
    <property type="entry name" value="GAF-like_dom_sf"/>
</dbReference>
<dbReference type="SMART" id="SM00388">
    <property type="entry name" value="HisKA"/>
    <property type="match status" value="1"/>
</dbReference>
<keyword evidence="10" id="KW-0067">ATP-binding</keyword>
<evidence type="ECO:0000259" key="20">
    <source>
        <dbReference type="PROSITE" id="PS50894"/>
    </source>
</evidence>
<feature type="modified residue" description="4-aspartylphosphate" evidence="15">
    <location>
        <position position="1110"/>
    </location>
</feature>
<protein>
    <recommendedName>
        <fullName evidence="3">histidine kinase</fullName>
        <ecNumber evidence="3">2.7.13.3</ecNumber>
    </recommendedName>
</protein>
<evidence type="ECO:0000256" key="14">
    <source>
        <dbReference type="PROSITE-ProRule" id="PRU00110"/>
    </source>
</evidence>
<dbReference type="SUPFAM" id="SSF47384">
    <property type="entry name" value="Homodimeric domain of signal transducing histidine kinase"/>
    <property type="match status" value="1"/>
</dbReference>
<dbReference type="InterPro" id="IPR003661">
    <property type="entry name" value="HisK_dim/P_dom"/>
</dbReference>
<comment type="subcellular location">
    <subcellularLocation>
        <location evidence="2">Cell membrane</location>
        <topology evidence="2">Multi-pass membrane protein</topology>
    </subcellularLocation>
</comment>
<dbReference type="Gene3D" id="1.20.120.160">
    <property type="entry name" value="HPT domain"/>
    <property type="match status" value="1"/>
</dbReference>
<dbReference type="CDD" id="cd17546">
    <property type="entry name" value="REC_hyHK_CKI1_RcsC-like"/>
    <property type="match status" value="2"/>
</dbReference>
<dbReference type="EC" id="2.7.13.3" evidence="3"/>
<feature type="domain" description="HPt" evidence="20">
    <location>
        <begin position="1206"/>
        <end position="1303"/>
    </location>
</feature>
<keyword evidence="7" id="KW-0812">Transmembrane</keyword>
<evidence type="ECO:0000256" key="11">
    <source>
        <dbReference type="ARBA" id="ARBA00022989"/>
    </source>
</evidence>
<keyword evidence="13" id="KW-0472">Membrane</keyword>
<dbReference type="SUPFAM" id="SSF55785">
    <property type="entry name" value="PYP-like sensor domain (PAS domain)"/>
    <property type="match status" value="3"/>
</dbReference>
<keyword evidence="12" id="KW-0902">Two-component regulatory system</keyword>
<dbReference type="Proteomes" id="UP000275719">
    <property type="component" value="Unassembled WGS sequence"/>
</dbReference>
<dbReference type="SUPFAM" id="SSF55781">
    <property type="entry name" value="GAF domain-like"/>
    <property type="match status" value="1"/>
</dbReference>
<keyword evidence="11" id="KW-1133">Transmembrane helix</keyword>
<dbReference type="GO" id="GO:0005524">
    <property type="term" value="F:ATP binding"/>
    <property type="evidence" value="ECO:0007669"/>
    <property type="project" value="UniProtKB-KW"/>
</dbReference>
<feature type="domain" description="Histidine kinase" evidence="16">
    <location>
        <begin position="678"/>
        <end position="899"/>
    </location>
</feature>
<dbReference type="SUPFAM" id="SSF55874">
    <property type="entry name" value="ATPase domain of HSP90 chaperone/DNA topoisomerase II/histidine kinase"/>
    <property type="match status" value="1"/>
</dbReference>
<comment type="caution">
    <text evidence="21">The sequence shown here is derived from an EMBL/GenBank/DDBJ whole genome shotgun (WGS) entry which is preliminary data.</text>
</comment>
<feature type="domain" description="PAS" evidence="18">
    <location>
        <begin position="285"/>
        <end position="355"/>
    </location>
</feature>
<accession>A0A3P3W7F0</accession>
<dbReference type="CDD" id="cd00082">
    <property type="entry name" value="HisKA"/>
    <property type="match status" value="1"/>
</dbReference>
<dbReference type="Pfam" id="PF08448">
    <property type="entry name" value="PAS_4"/>
    <property type="match status" value="1"/>
</dbReference>
<dbReference type="FunFam" id="3.30.565.10:FF:000010">
    <property type="entry name" value="Sensor histidine kinase RcsC"/>
    <property type="match status" value="1"/>
</dbReference>
<dbReference type="InterPro" id="IPR003018">
    <property type="entry name" value="GAF"/>
</dbReference>
<dbReference type="CDD" id="cd16922">
    <property type="entry name" value="HATPase_EvgS-ArcB-TorS-like"/>
    <property type="match status" value="1"/>
</dbReference>
<dbReference type="Gene3D" id="3.30.450.20">
    <property type="entry name" value="PAS domain"/>
    <property type="match status" value="3"/>
</dbReference>
<dbReference type="PROSITE" id="PS50113">
    <property type="entry name" value="PAC"/>
    <property type="match status" value="1"/>
</dbReference>
<dbReference type="InterPro" id="IPR000014">
    <property type="entry name" value="PAS"/>
</dbReference>
<dbReference type="InterPro" id="IPR013655">
    <property type="entry name" value="PAS_fold_3"/>
</dbReference>
<keyword evidence="9" id="KW-0418">Kinase</keyword>
<evidence type="ECO:0000313" key="22">
    <source>
        <dbReference type="Proteomes" id="UP000275719"/>
    </source>
</evidence>
<evidence type="ECO:0000259" key="17">
    <source>
        <dbReference type="PROSITE" id="PS50110"/>
    </source>
</evidence>
<evidence type="ECO:0000259" key="16">
    <source>
        <dbReference type="PROSITE" id="PS50109"/>
    </source>
</evidence>
<dbReference type="GO" id="GO:0005886">
    <property type="term" value="C:plasma membrane"/>
    <property type="evidence" value="ECO:0007669"/>
    <property type="project" value="UniProtKB-SubCell"/>
</dbReference>
<dbReference type="InterPro" id="IPR036890">
    <property type="entry name" value="HATPase_C_sf"/>
</dbReference>
<dbReference type="InterPro" id="IPR005467">
    <property type="entry name" value="His_kinase_dom"/>
</dbReference>
<keyword evidence="6" id="KW-0808">Transferase</keyword>
<name>A0A3P3W7F0_9FLAO</name>
<dbReference type="InterPro" id="IPR008207">
    <property type="entry name" value="Sig_transdc_His_kin_Hpt_dom"/>
</dbReference>
<dbReference type="SMART" id="SM00387">
    <property type="entry name" value="HATPase_c"/>
    <property type="match status" value="1"/>
</dbReference>
<dbReference type="PROSITE" id="PS50109">
    <property type="entry name" value="HIS_KIN"/>
    <property type="match status" value="1"/>
</dbReference>
<dbReference type="Gene3D" id="3.30.565.10">
    <property type="entry name" value="Histidine kinase-like ATPase, C-terminal domain"/>
    <property type="match status" value="1"/>
</dbReference>
<dbReference type="SMART" id="SM00086">
    <property type="entry name" value="PAC"/>
    <property type="match status" value="2"/>
</dbReference>
<dbReference type="PROSITE" id="PS50894">
    <property type="entry name" value="HPT"/>
    <property type="match status" value="1"/>
</dbReference>
<dbReference type="Pfam" id="PF13426">
    <property type="entry name" value="PAS_9"/>
    <property type="match status" value="1"/>
</dbReference>
<keyword evidence="5 15" id="KW-0597">Phosphoprotein</keyword>
<evidence type="ECO:0000256" key="3">
    <source>
        <dbReference type="ARBA" id="ARBA00012438"/>
    </source>
</evidence>
<proteinExistence type="predicted"/>
<evidence type="ECO:0000256" key="2">
    <source>
        <dbReference type="ARBA" id="ARBA00004651"/>
    </source>
</evidence>
<evidence type="ECO:0000313" key="21">
    <source>
        <dbReference type="EMBL" id="RRJ90368.1"/>
    </source>
</evidence>
<evidence type="ECO:0000256" key="6">
    <source>
        <dbReference type="ARBA" id="ARBA00022679"/>
    </source>
</evidence>
<dbReference type="InterPro" id="IPR001789">
    <property type="entry name" value="Sig_transdc_resp-reg_receiver"/>
</dbReference>
<dbReference type="InterPro" id="IPR003594">
    <property type="entry name" value="HATPase_dom"/>
</dbReference>
<evidence type="ECO:0000256" key="15">
    <source>
        <dbReference type="PROSITE-ProRule" id="PRU00169"/>
    </source>
</evidence>
<gene>
    <name evidence="21" type="ORF">EG240_08945</name>
</gene>
<feature type="domain" description="PAC" evidence="19">
    <location>
        <begin position="483"/>
        <end position="534"/>
    </location>
</feature>